<proteinExistence type="predicted"/>
<dbReference type="Proteomes" id="UP000268007">
    <property type="component" value="Unassembled WGS sequence"/>
</dbReference>
<protein>
    <submittedName>
        <fullName evidence="2">Uncharacterized protein</fullName>
    </submittedName>
</protein>
<evidence type="ECO:0000313" key="3">
    <source>
        <dbReference type="Proteomes" id="UP000268007"/>
    </source>
</evidence>
<accession>A0A495J626</accession>
<sequence>MLDRRPFMDKDYWLKLLESGDALEILQRYSEFKNQVFADEIIEKTVRYAAEKEPGTALYFADIYKKQFYANKVIERAVRNQVKEYPEGVLLGGDLYIDKPYAKEILFAACEKGSLAVLQHTELYIDKPYAKELISKASYNVFSDKNQVLELLQNINSLHDSPENVRFAILPFLTPGQKYDLITKGREEIYTSSYLTIVDSLFVDVKKKHQSLDKLLSPEQMQSMGIFLEAAASYNRIDPALRCISNAAFPGIMQSIITQCADHTKGMESAATLATIISSQSQNITLRKTLEEGFHKGYDQAIVDKESRHQYGLLASLYTCTYRDTVIPGQKAFFDKIMGIALYHIPALDTLNQSKLTDKNGVCNQLMVFASDDDSKKSYENWKKEYHGLPGWETVEYNQYTVIKKTDGKVPVSIYANKPEAGTDGIKDIEQVVRKQQDSVQASFQVFIGRGHSYHANEYLSHLSNKTSLVYLGSCGGYNNLSRVLQVDPTAQVIATRERGSMYVNDPLLLNLNRSINEAGKINWHEEDQKLQKIPSADKTGYLMPNKNMGLELLQYYDRIKDEPTISFDAAPSASKPPSPHVNRHKSISH</sequence>
<reference evidence="2 3" key="1">
    <citation type="submission" date="2018-10" db="EMBL/GenBank/DDBJ databases">
        <title>Genomic Encyclopedia of Archaeal and Bacterial Type Strains, Phase II (KMG-II): from individual species to whole genera.</title>
        <authorList>
            <person name="Goeker M."/>
        </authorList>
    </citation>
    <scope>NUCLEOTIDE SEQUENCE [LARGE SCALE GENOMIC DNA]</scope>
    <source>
        <strain evidence="2 3">DSM 18602</strain>
    </source>
</reference>
<comment type="caution">
    <text evidence="2">The sequence shown here is derived from an EMBL/GenBank/DDBJ whole genome shotgun (WGS) entry which is preliminary data.</text>
</comment>
<evidence type="ECO:0000313" key="2">
    <source>
        <dbReference type="EMBL" id="RKR84203.1"/>
    </source>
</evidence>
<evidence type="ECO:0000256" key="1">
    <source>
        <dbReference type="SAM" id="MobiDB-lite"/>
    </source>
</evidence>
<name>A0A495J626_9SPHI</name>
<dbReference type="AlphaFoldDB" id="A0A495J626"/>
<keyword evidence="3" id="KW-1185">Reference proteome</keyword>
<gene>
    <name evidence="2" type="ORF">BDD43_4430</name>
</gene>
<dbReference type="EMBL" id="RBKU01000001">
    <property type="protein sequence ID" value="RKR84203.1"/>
    <property type="molecule type" value="Genomic_DNA"/>
</dbReference>
<organism evidence="2 3">
    <name type="scientific">Mucilaginibacter gracilis</name>
    <dbReference type="NCBI Taxonomy" id="423350"/>
    <lineage>
        <taxon>Bacteria</taxon>
        <taxon>Pseudomonadati</taxon>
        <taxon>Bacteroidota</taxon>
        <taxon>Sphingobacteriia</taxon>
        <taxon>Sphingobacteriales</taxon>
        <taxon>Sphingobacteriaceae</taxon>
        <taxon>Mucilaginibacter</taxon>
    </lineage>
</organism>
<feature type="region of interest" description="Disordered" evidence="1">
    <location>
        <begin position="568"/>
        <end position="590"/>
    </location>
</feature>